<dbReference type="Gene3D" id="3.30.465.60">
    <property type="match status" value="1"/>
</dbReference>
<dbReference type="NCBIfam" id="TIGR02433">
    <property type="entry name" value="lysidine_TilS_C"/>
    <property type="match status" value="1"/>
</dbReference>
<sequence>MGLAYAVEKAIFQEHLIEQGDTVVVAVSGGSDSVALLHILNQMKKQHGWQLVVAHVNHNFRKEESAQEAVYVQELAASLELPCEVGVIDVPAYIEQTSLNSQVAAREKRYEFLHQVANKYEANRIALAHHADDQAETVLMRLLRGTGPSGLAGILPSRLEKNVQLIRPLLRINKEALIAYCEEMHITYYEDSSNKLRKYFRNEIRLDVMPYLQQFNEHFPDALVRLADMMRAEDEHMEHETIHAAKELVTLKDGEYSIARSLFIQRSIALQRRVIKLILNYLVSSDKLLDFIRIDHIRKMIVRDSPTTQRISLDRDVHVIREYDQVIFVKKILETESFYYLIDQPKMQADISVISSVVALQVLDVHEDQFKEGMPIDSSGRTDCQEAWFDLNEVHFPLIVRSRMNGDRIEPYGLNGSKKVKNMLIDAKVPPRQRERIPLIVDQGDRVLWIPGLRRSRHALVDANKTKRILHIKLESEE</sequence>
<evidence type="ECO:0000256" key="6">
    <source>
        <dbReference type="ARBA" id="ARBA00022840"/>
    </source>
</evidence>
<dbReference type="GO" id="GO:0005737">
    <property type="term" value="C:cytoplasm"/>
    <property type="evidence" value="ECO:0007669"/>
    <property type="project" value="UniProtKB-SubCell"/>
</dbReference>
<dbReference type="InterPro" id="IPR011063">
    <property type="entry name" value="TilS/TtcA_N"/>
</dbReference>
<accession>A0A4R4E430</accession>
<proteinExistence type="inferred from homology"/>
<dbReference type="SUPFAM" id="SSF56037">
    <property type="entry name" value="PheT/TilS domain"/>
    <property type="match status" value="1"/>
</dbReference>
<dbReference type="SUPFAM" id="SSF52402">
    <property type="entry name" value="Adenine nucleotide alpha hydrolases-like"/>
    <property type="match status" value="1"/>
</dbReference>
<dbReference type="Proteomes" id="UP000295418">
    <property type="component" value="Unassembled WGS sequence"/>
</dbReference>
<name>A0A4R4E430_9BACL</name>
<feature type="binding site" evidence="8">
    <location>
        <begin position="28"/>
        <end position="33"/>
    </location>
    <ligand>
        <name>ATP</name>
        <dbReference type="ChEBI" id="CHEBI:30616"/>
    </ligand>
</feature>
<dbReference type="EMBL" id="SKFG01000026">
    <property type="protein sequence ID" value="TCZ74334.1"/>
    <property type="molecule type" value="Genomic_DNA"/>
</dbReference>
<dbReference type="SMART" id="SM00977">
    <property type="entry name" value="TilS_C"/>
    <property type="match status" value="1"/>
</dbReference>
<comment type="catalytic activity">
    <reaction evidence="7 8">
        <text>cytidine(34) in tRNA(Ile2) + L-lysine + ATP = lysidine(34) in tRNA(Ile2) + AMP + diphosphate + H(+)</text>
        <dbReference type="Rhea" id="RHEA:43744"/>
        <dbReference type="Rhea" id="RHEA-COMP:10625"/>
        <dbReference type="Rhea" id="RHEA-COMP:10670"/>
        <dbReference type="ChEBI" id="CHEBI:15378"/>
        <dbReference type="ChEBI" id="CHEBI:30616"/>
        <dbReference type="ChEBI" id="CHEBI:32551"/>
        <dbReference type="ChEBI" id="CHEBI:33019"/>
        <dbReference type="ChEBI" id="CHEBI:82748"/>
        <dbReference type="ChEBI" id="CHEBI:83665"/>
        <dbReference type="ChEBI" id="CHEBI:456215"/>
        <dbReference type="EC" id="6.3.4.19"/>
    </reaction>
</comment>
<dbReference type="OrthoDB" id="9807403at2"/>
<keyword evidence="11" id="KW-1185">Reference proteome</keyword>
<dbReference type="Pfam" id="PF01171">
    <property type="entry name" value="ATP_bind_3"/>
    <property type="match status" value="1"/>
</dbReference>
<keyword evidence="3 8" id="KW-0436">Ligase</keyword>
<keyword evidence="4 8" id="KW-0819">tRNA processing</keyword>
<dbReference type="InterPro" id="IPR014729">
    <property type="entry name" value="Rossmann-like_a/b/a_fold"/>
</dbReference>
<evidence type="ECO:0000256" key="2">
    <source>
        <dbReference type="ARBA" id="ARBA00022490"/>
    </source>
</evidence>
<reference evidence="10 11" key="1">
    <citation type="submission" date="2019-03" db="EMBL/GenBank/DDBJ databases">
        <authorList>
            <person name="Kim M.K.M."/>
        </authorList>
    </citation>
    <scope>NUCLEOTIDE SEQUENCE [LARGE SCALE GENOMIC DNA]</scope>
    <source>
        <strain evidence="10 11">18JY21-1</strain>
    </source>
</reference>
<organism evidence="10 11">
    <name type="scientific">Paenibacillus albiflavus</name>
    <dbReference type="NCBI Taxonomy" id="2545760"/>
    <lineage>
        <taxon>Bacteria</taxon>
        <taxon>Bacillati</taxon>
        <taxon>Bacillota</taxon>
        <taxon>Bacilli</taxon>
        <taxon>Bacillales</taxon>
        <taxon>Paenibacillaceae</taxon>
        <taxon>Paenibacillus</taxon>
    </lineage>
</organism>
<evidence type="ECO:0000313" key="10">
    <source>
        <dbReference type="EMBL" id="TCZ74334.1"/>
    </source>
</evidence>
<evidence type="ECO:0000313" key="11">
    <source>
        <dbReference type="Proteomes" id="UP000295418"/>
    </source>
</evidence>
<dbReference type="Gene3D" id="3.40.50.620">
    <property type="entry name" value="HUPs"/>
    <property type="match status" value="1"/>
</dbReference>
<dbReference type="InterPro" id="IPR012796">
    <property type="entry name" value="Lysidine-tRNA-synth_C"/>
</dbReference>
<dbReference type="InterPro" id="IPR012795">
    <property type="entry name" value="tRNA_Ile_lys_synt_N"/>
</dbReference>
<evidence type="ECO:0000259" key="9">
    <source>
        <dbReference type="SMART" id="SM00977"/>
    </source>
</evidence>
<comment type="domain">
    <text evidence="8">The N-terminal region contains the highly conserved SGGXDS motif, predicted to be a P-loop motif involved in ATP binding.</text>
</comment>
<dbReference type="GO" id="GO:0032267">
    <property type="term" value="F:tRNA(Ile)-lysidine synthase activity"/>
    <property type="evidence" value="ECO:0007669"/>
    <property type="project" value="UniProtKB-EC"/>
</dbReference>
<evidence type="ECO:0000256" key="1">
    <source>
        <dbReference type="ARBA" id="ARBA00004496"/>
    </source>
</evidence>
<dbReference type="EC" id="6.3.4.19" evidence="8"/>
<evidence type="ECO:0000256" key="4">
    <source>
        <dbReference type="ARBA" id="ARBA00022694"/>
    </source>
</evidence>
<comment type="caution">
    <text evidence="10">The sequence shown here is derived from an EMBL/GenBank/DDBJ whole genome shotgun (WGS) entry which is preliminary data.</text>
</comment>
<protein>
    <recommendedName>
        <fullName evidence="8">tRNA(Ile)-lysidine synthase</fullName>
        <ecNumber evidence="8">6.3.4.19</ecNumber>
    </recommendedName>
    <alternativeName>
        <fullName evidence="8">tRNA(Ile)-2-lysyl-cytidine synthase</fullName>
    </alternativeName>
    <alternativeName>
        <fullName evidence="8">tRNA(Ile)-lysidine synthetase</fullName>
    </alternativeName>
</protein>
<dbReference type="CDD" id="cd01992">
    <property type="entry name" value="TilS_N"/>
    <property type="match status" value="1"/>
</dbReference>
<comment type="function">
    <text evidence="8">Ligates lysine onto the cytidine present at position 34 of the AUA codon-specific tRNA(Ile) that contains the anticodon CAU, in an ATP-dependent manner. Cytidine is converted to lysidine, thus changing the amino acid specificity of the tRNA from methionine to isoleucine.</text>
</comment>
<dbReference type="Pfam" id="PF11734">
    <property type="entry name" value="TilS_C"/>
    <property type="match status" value="1"/>
</dbReference>
<dbReference type="PANTHER" id="PTHR43033">
    <property type="entry name" value="TRNA(ILE)-LYSIDINE SYNTHASE-RELATED"/>
    <property type="match status" value="1"/>
</dbReference>
<dbReference type="GO" id="GO:0006400">
    <property type="term" value="P:tRNA modification"/>
    <property type="evidence" value="ECO:0007669"/>
    <property type="project" value="UniProtKB-UniRule"/>
</dbReference>
<dbReference type="PANTHER" id="PTHR43033:SF1">
    <property type="entry name" value="TRNA(ILE)-LYSIDINE SYNTHASE-RELATED"/>
    <property type="match status" value="1"/>
</dbReference>
<gene>
    <name evidence="8 10" type="primary">tilS</name>
    <name evidence="10" type="ORF">E0485_19660</name>
</gene>
<dbReference type="RefSeq" id="WP_132419773.1">
    <property type="nucleotide sequence ID" value="NZ_SKFG01000026.1"/>
</dbReference>
<evidence type="ECO:0000256" key="3">
    <source>
        <dbReference type="ARBA" id="ARBA00022598"/>
    </source>
</evidence>
<evidence type="ECO:0000256" key="7">
    <source>
        <dbReference type="ARBA" id="ARBA00048539"/>
    </source>
</evidence>
<keyword evidence="5 8" id="KW-0547">Nucleotide-binding</keyword>
<evidence type="ECO:0000256" key="5">
    <source>
        <dbReference type="ARBA" id="ARBA00022741"/>
    </source>
</evidence>
<keyword evidence="2 8" id="KW-0963">Cytoplasm</keyword>
<dbReference type="AlphaFoldDB" id="A0A4R4E430"/>
<evidence type="ECO:0000256" key="8">
    <source>
        <dbReference type="HAMAP-Rule" id="MF_01161"/>
    </source>
</evidence>
<dbReference type="HAMAP" id="MF_01161">
    <property type="entry name" value="tRNA_Ile_lys_synt"/>
    <property type="match status" value="1"/>
</dbReference>
<dbReference type="InterPro" id="IPR012094">
    <property type="entry name" value="tRNA_Ile_lys_synt"/>
</dbReference>
<dbReference type="SUPFAM" id="SSF82829">
    <property type="entry name" value="MesJ substrate recognition domain-like"/>
    <property type="match status" value="1"/>
</dbReference>
<comment type="similarity">
    <text evidence="8">Belongs to the tRNA(Ile)-lysidine synthase family.</text>
</comment>
<dbReference type="GO" id="GO:0005524">
    <property type="term" value="F:ATP binding"/>
    <property type="evidence" value="ECO:0007669"/>
    <property type="project" value="UniProtKB-UniRule"/>
</dbReference>
<comment type="subcellular location">
    <subcellularLocation>
        <location evidence="1 8">Cytoplasm</location>
    </subcellularLocation>
</comment>
<feature type="domain" description="Lysidine-tRNA(Ile) synthetase C-terminal" evidence="9">
    <location>
        <begin position="398"/>
        <end position="472"/>
    </location>
</feature>
<keyword evidence="6 8" id="KW-0067">ATP-binding</keyword>
<dbReference type="NCBIfam" id="TIGR02432">
    <property type="entry name" value="lysidine_TilS_N"/>
    <property type="match status" value="1"/>
</dbReference>